<dbReference type="EMBL" id="LQMT02000037">
    <property type="protein sequence ID" value="ONF63296.1"/>
    <property type="molecule type" value="Genomic_DNA"/>
</dbReference>
<gene>
    <name evidence="2" type="ORF">AVR91_0234660</name>
</gene>
<dbReference type="OrthoDB" id="4141830at2"/>
<dbReference type="AlphaFoldDB" id="A0A1W2LKM6"/>
<protein>
    <recommendedName>
        <fullName evidence="4">Secreted protein</fullName>
    </recommendedName>
</protein>
<keyword evidence="1" id="KW-0732">Signal</keyword>
<sequence length="273" mass="28090">MRKLVTTAIAVAAFLTGSPALAEPGGLDLTVTQAGFTAPSIVRAGVLTLSVRSEDPAGAWVGLVRLRPGVALETYTAHLKQAMSDDPADAMAGGRAVTADAEMFGGVAVGAVPAAAEIAVSPGDYHLVDFRDVAEPDFLSRIRPLRIGPGTSPKAAKATAAIIATDDGFLAPRSLTSGAPVFVLNASGQFTEAMLLPVRPGTALADLDAFFSRTGPSPFTGRPTGVVPLSPWRSAILTTALPPGEYALVTWVRDLRTGEPLALRGARALVRVA</sequence>
<dbReference type="Proteomes" id="UP000076660">
    <property type="component" value="Unassembled WGS sequence"/>
</dbReference>
<dbReference type="RefSeq" id="WP_063275807.1">
    <property type="nucleotide sequence ID" value="NZ_LQMT02000037.1"/>
</dbReference>
<evidence type="ECO:0000313" key="2">
    <source>
        <dbReference type="EMBL" id="ONF63296.1"/>
    </source>
</evidence>
<organism evidence="2 3">
    <name type="scientific">Amycolatopsis keratiniphila subsp. keratiniphila</name>
    <dbReference type="NCBI Taxonomy" id="227715"/>
    <lineage>
        <taxon>Bacteria</taxon>
        <taxon>Bacillati</taxon>
        <taxon>Actinomycetota</taxon>
        <taxon>Actinomycetes</taxon>
        <taxon>Pseudonocardiales</taxon>
        <taxon>Pseudonocardiaceae</taxon>
        <taxon>Amycolatopsis</taxon>
        <taxon>Amycolatopsis japonica group</taxon>
    </lineage>
</organism>
<comment type="caution">
    <text evidence="2">The sequence shown here is derived from an EMBL/GenBank/DDBJ whole genome shotgun (WGS) entry which is preliminary data.</text>
</comment>
<reference evidence="2 3" key="1">
    <citation type="submission" date="2016-12" db="EMBL/GenBank/DDBJ databases">
        <title>Amycolatopsis keratiniphila subsp. keratiniphila genome sequencing and assembly.</title>
        <authorList>
            <person name="Mayilraj S."/>
            <person name="Kaur N."/>
        </authorList>
    </citation>
    <scope>NUCLEOTIDE SEQUENCE [LARGE SCALE GENOMIC DNA]</scope>
    <source>
        <strain evidence="2 3">DSM 44409</strain>
    </source>
</reference>
<evidence type="ECO:0000256" key="1">
    <source>
        <dbReference type="SAM" id="SignalP"/>
    </source>
</evidence>
<accession>A0A1W2LKM6</accession>
<feature type="chain" id="PRO_5010730819" description="Secreted protein" evidence="1">
    <location>
        <begin position="23"/>
        <end position="273"/>
    </location>
</feature>
<evidence type="ECO:0008006" key="4">
    <source>
        <dbReference type="Google" id="ProtNLM"/>
    </source>
</evidence>
<feature type="signal peptide" evidence="1">
    <location>
        <begin position="1"/>
        <end position="22"/>
    </location>
</feature>
<proteinExistence type="predicted"/>
<evidence type="ECO:0000313" key="3">
    <source>
        <dbReference type="Proteomes" id="UP000076660"/>
    </source>
</evidence>
<name>A0A1W2LKM6_9PSEU</name>